<dbReference type="Proteomes" id="UP000054843">
    <property type="component" value="Unassembled WGS sequence"/>
</dbReference>
<gene>
    <name evidence="1" type="ORF">T10_9351</name>
</gene>
<keyword evidence="2" id="KW-1185">Reference proteome</keyword>
<accession>A0A0V1LW47</accession>
<organism evidence="1 2">
    <name type="scientific">Trichinella papuae</name>
    <dbReference type="NCBI Taxonomy" id="268474"/>
    <lineage>
        <taxon>Eukaryota</taxon>
        <taxon>Metazoa</taxon>
        <taxon>Ecdysozoa</taxon>
        <taxon>Nematoda</taxon>
        <taxon>Enoplea</taxon>
        <taxon>Dorylaimia</taxon>
        <taxon>Trichinellida</taxon>
        <taxon>Trichinellidae</taxon>
        <taxon>Trichinella</taxon>
    </lineage>
</organism>
<reference evidence="1 2" key="1">
    <citation type="submission" date="2015-01" db="EMBL/GenBank/DDBJ databases">
        <title>Evolution of Trichinella species and genotypes.</title>
        <authorList>
            <person name="Korhonen P.K."/>
            <person name="Edoardo P."/>
            <person name="Giuseppe L.R."/>
            <person name="Gasser R.B."/>
        </authorList>
    </citation>
    <scope>NUCLEOTIDE SEQUENCE [LARGE SCALE GENOMIC DNA]</scope>
    <source>
        <strain evidence="1">ISS1980</strain>
    </source>
</reference>
<dbReference type="EMBL" id="JYDO01002043">
    <property type="protein sequence ID" value="KRZ63733.1"/>
    <property type="molecule type" value="Genomic_DNA"/>
</dbReference>
<comment type="caution">
    <text evidence="1">The sequence shown here is derived from an EMBL/GenBank/DDBJ whole genome shotgun (WGS) entry which is preliminary data.</text>
</comment>
<dbReference type="AlphaFoldDB" id="A0A0V1LW47"/>
<evidence type="ECO:0000313" key="1">
    <source>
        <dbReference type="EMBL" id="KRZ63733.1"/>
    </source>
</evidence>
<evidence type="ECO:0000313" key="2">
    <source>
        <dbReference type="Proteomes" id="UP000054843"/>
    </source>
</evidence>
<sequence length="42" mass="5159">MWLQQRFEGPQFIESTNIYYQNILRFISKIKKCGYNKDSKEL</sequence>
<protein>
    <submittedName>
        <fullName evidence="1">Uncharacterized protein</fullName>
    </submittedName>
</protein>
<name>A0A0V1LW47_9BILA</name>
<proteinExistence type="predicted"/>